<dbReference type="SUPFAM" id="SSF144091">
    <property type="entry name" value="Rhomboid-like"/>
    <property type="match status" value="1"/>
</dbReference>
<protein>
    <recommendedName>
        <fullName evidence="8">Peptidase S54 rhomboid domain-containing protein</fullName>
    </recommendedName>
</protein>
<dbReference type="AlphaFoldDB" id="A0A0D2MUV7"/>
<keyword evidence="3 7" id="KW-0812">Transmembrane</keyword>
<organism evidence="9 10">
    <name type="scientific">Monoraphidium neglectum</name>
    <dbReference type="NCBI Taxonomy" id="145388"/>
    <lineage>
        <taxon>Eukaryota</taxon>
        <taxon>Viridiplantae</taxon>
        <taxon>Chlorophyta</taxon>
        <taxon>core chlorophytes</taxon>
        <taxon>Chlorophyceae</taxon>
        <taxon>CS clade</taxon>
        <taxon>Sphaeropleales</taxon>
        <taxon>Selenastraceae</taxon>
        <taxon>Monoraphidium</taxon>
    </lineage>
</organism>
<dbReference type="PANTHER" id="PTHR43731:SF14">
    <property type="entry name" value="PRESENILIN-ASSOCIATED RHOMBOID-LIKE PROTEIN, MITOCHONDRIAL"/>
    <property type="match status" value="1"/>
</dbReference>
<proteinExistence type="inferred from homology"/>
<evidence type="ECO:0000256" key="4">
    <source>
        <dbReference type="ARBA" id="ARBA00022801"/>
    </source>
</evidence>
<evidence type="ECO:0000256" key="7">
    <source>
        <dbReference type="SAM" id="Phobius"/>
    </source>
</evidence>
<dbReference type="RefSeq" id="XP_013903321.1">
    <property type="nucleotide sequence ID" value="XM_014047867.1"/>
</dbReference>
<dbReference type="InterPro" id="IPR035952">
    <property type="entry name" value="Rhomboid-like_sf"/>
</dbReference>
<dbReference type="STRING" id="145388.A0A0D2MUV7"/>
<dbReference type="GO" id="GO:0004252">
    <property type="term" value="F:serine-type endopeptidase activity"/>
    <property type="evidence" value="ECO:0007669"/>
    <property type="project" value="InterPro"/>
</dbReference>
<keyword evidence="6 7" id="KW-0472">Membrane</keyword>
<dbReference type="InterPro" id="IPR022764">
    <property type="entry name" value="Peptidase_S54_rhomboid_dom"/>
</dbReference>
<evidence type="ECO:0000313" key="9">
    <source>
        <dbReference type="EMBL" id="KIZ04302.1"/>
    </source>
</evidence>
<dbReference type="PANTHER" id="PTHR43731">
    <property type="entry name" value="RHOMBOID PROTEASE"/>
    <property type="match status" value="1"/>
</dbReference>
<dbReference type="EMBL" id="KK100689">
    <property type="protein sequence ID" value="KIZ04302.1"/>
    <property type="molecule type" value="Genomic_DNA"/>
</dbReference>
<gene>
    <name evidence="9" type="ORF">MNEG_3659</name>
</gene>
<feature type="transmembrane region" description="Helical" evidence="7">
    <location>
        <begin position="267"/>
        <end position="286"/>
    </location>
</feature>
<dbReference type="Gene3D" id="1.20.1540.10">
    <property type="entry name" value="Rhomboid-like"/>
    <property type="match status" value="1"/>
</dbReference>
<dbReference type="Proteomes" id="UP000054498">
    <property type="component" value="Unassembled WGS sequence"/>
</dbReference>
<evidence type="ECO:0000256" key="6">
    <source>
        <dbReference type="ARBA" id="ARBA00023136"/>
    </source>
</evidence>
<evidence type="ECO:0000256" key="1">
    <source>
        <dbReference type="ARBA" id="ARBA00004141"/>
    </source>
</evidence>
<feature type="transmembrane region" description="Helical" evidence="7">
    <location>
        <begin position="212"/>
        <end position="230"/>
    </location>
</feature>
<dbReference type="InterPro" id="IPR050925">
    <property type="entry name" value="Rhomboid_protease_S54"/>
</dbReference>
<sequence length="297" mass="31329">MGLRSAVRCFQCTAAAWGQGPRAWGQQHPFNSQQHAAQKYLDLLLARLCPKTLSSAGVGGAPLAAAAGMGRAAFATFTPSRLYPKAFKYTTEDAAFWGIIGANVLAALACKAEAPWAREFVMRHMRTSVEALVDGRYHTLVTCVVSHYSLIHMAINLAMLAVFRRTQPLAAGKLLELYALGGVAGAAGHAAYCWWDAGGLRFGTQYALNTPSFFGCSGGVAAVTAYKAVLEPAALRMVGGIIPLPILFALPLYCAMEVKEAEYCDGYPAKLSGAAVGAAMAILTLLTRGRARPAGPG</sequence>
<name>A0A0D2MUV7_9CHLO</name>
<keyword evidence="5 7" id="KW-1133">Transmembrane helix</keyword>
<feature type="transmembrane region" description="Helical" evidence="7">
    <location>
        <begin position="94"/>
        <end position="117"/>
    </location>
</feature>
<dbReference type="GeneID" id="25736537"/>
<accession>A0A0D2MUV7</accession>
<feature type="domain" description="Peptidase S54 rhomboid" evidence="8">
    <location>
        <begin position="135"/>
        <end position="284"/>
    </location>
</feature>
<dbReference type="KEGG" id="mng:MNEG_3659"/>
<evidence type="ECO:0000313" key="10">
    <source>
        <dbReference type="Proteomes" id="UP000054498"/>
    </source>
</evidence>
<evidence type="ECO:0000256" key="5">
    <source>
        <dbReference type="ARBA" id="ARBA00022989"/>
    </source>
</evidence>
<evidence type="ECO:0000256" key="3">
    <source>
        <dbReference type="ARBA" id="ARBA00022692"/>
    </source>
</evidence>
<comment type="similarity">
    <text evidence="2">Belongs to the peptidase S54 family.</text>
</comment>
<keyword evidence="10" id="KW-1185">Reference proteome</keyword>
<evidence type="ECO:0000259" key="8">
    <source>
        <dbReference type="Pfam" id="PF01694"/>
    </source>
</evidence>
<reference evidence="9 10" key="1">
    <citation type="journal article" date="2013" name="BMC Genomics">
        <title>Reconstruction of the lipid metabolism for the microalga Monoraphidium neglectum from its genome sequence reveals characteristics suitable for biofuel production.</title>
        <authorList>
            <person name="Bogen C."/>
            <person name="Al-Dilaimi A."/>
            <person name="Albersmeier A."/>
            <person name="Wichmann J."/>
            <person name="Grundmann M."/>
            <person name="Rupp O."/>
            <person name="Lauersen K.J."/>
            <person name="Blifernez-Klassen O."/>
            <person name="Kalinowski J."/>
            <person name="Goesmann A."/>
            <person name="Mussgnug J.H."/>
            <person name="Kruse O."/>
        </authorList>
    </citation>
    <scope>NUCLEOTIDE SEQUENCE [LARGE SCALE GENOMIC DNA]</scope>
    <source>
        <strain evidence="9 10">SAG 48.87</strain>
    </source>
</reference>
<comment type="subcellular location">
    <subcellularLocation>
        <location evidence="1">Membrane</location>
        <topology evidence="1">Multi-pass membrane protein</topology>
    </subcellularLocation>
</comment>
<feature type="transmembrane region" description="Helical" evidence="7">
    <location>
        <begin position="237"/>
        <end position="255"/>
    </location>
</feature>
<dbReference type="GO" id="GO:0016020">
    <property type="term" value="C:membrane"/>
    <property type="evidence" value="ECO:0007669"/>
    <property type="project" value="UniProtKB-SubCell"/>
</dbReference>
<feature type="transmembrane region" description="Helical" evidence="7">
    <location>
        <begin position="137"/>
        <end position="163"/>
    </location>
</feature>
<dbReference type="Pfam" id="PF01694">
    <property type="entry name" value="Rhomboid"/>
    <property type="match status" value="1"/>
</dbReference>
<keyword evidence="4" id="KW-0378">Hydrolase</keyword>
<feature type="transmembrane region" description="Helical" evidence="7">
    <location>
        <begin position="175"/>
        <end position="192"/>
    </location>
</feature>
<dbReference type="OrthoDB" id="546068at2759"/>
<evidence type="ECO:0000256" key="2">
    <source>
        <dbReference type="ARBA" id="ARBA00009045"/>
    </source>
</evidence>